<dbReference type="PANTHER" id="PTHR21738">
    <property type="entry name" value="RIBOSOMAL RNA PROCESSING PROTEIN 36 HOMOLOG"/>
    <property type="match status" value="1"/>
</dbReference>
<keyword evidence="4 6" id="KW-0698">rRNA processing</keyword>
<comment type="similarity">
    <text evidence="2 6">Belongs to the RRP36 family.</text>
</comment>
<evidence type="ECO:0000256" key="1">
    <source>
        <dbReference type="ARBA" id="ARBA00004604"/>
    </source>
</evidence>
<organism evidence="9 10">
    <name type="scientific">Gryllus longicercus</name>
    <dbReference type="NCBI Taxonomy" id="2509291"/>
    <lineage>
        <taxon>Eukaryota</taxon>
        <taxon>Metazoa</taxon>
        <taxon>Ecdysozoa</taxon>
        <taxon>Arthropoda</taxon>
        <taxon>Hexapoda</taxon>
        <taxon>Insecta</taxon>
        <taxon>Pterygota</taxon>
        <taxon>Neoptera</taxon>
        <taxon>Polyneoptera</taxon>
        <taxon>Orthoptera</taxon>
        <taxon>Ensifera</taxon>
        <taxon>Gryllidea</taxon>
        <taxon>Grylloidea</taxon>
        <taxon>Gryllidae</taxon>
        <taxon>Gryllinae</taxon>
        <taxon>Gryllus</taxon>
    </lineage>
</organism>
<dbReference type="GO" id="GO:0005730">
    <property type="term" value="C:nucleolus"/>
    <property type="evidence" value="ECO:0007669"/>
    <property type="project" value="UniProtKB-SubCell"/>
</dbReference>
<dbReference type="GO" id="GO:0000462">
    <property type="term" value="P:maturation of SSU-rRNA from tricistronic rRNA transcript (SSU-rRNA, 5.8S rRNA, LSU-rRNA)"/>
    <property type="evidence" value="ECO:0007669"/>
    <property type="project" value="TreeGrafter"/>
</dbReference>
<evidence type="ECO:0000256" key="5">
    <source>
        <dbReference type="ARBA" id="ARBA00023242"/>
    </source>
</evidence>
<keyword evidence="6" id="KW-0687">Ribonucleoprotein</keyword>
<evidence type="ECO:0000256" key="4">
    <source>
        <dbReference type="ARBA" id="ARBA00022552"/>
    </source>
</evidence>
<evidence type="ECO:0000313" key="10">
    <source>
        <dbReference type="Proteomes" id="UP001378592"/>
    </source>
</evidence>
<dbReference type="GO" id="GO:0030686">
    <property type="term" value="C:90S preribosome"/>
    <property type="evidence" value="ECO:0007669"/>
    <property type="project" value="TreeGrafter"/>
</dbReference>
<feature type="region of interest" description="Disordered" evidence="8">
    <location>
        <begin position="71"/>
        <end position="90"/>
    </location>
</feature>
<evidence type="ECO:0000256" key="2">
    <source>
        <dbReference type="ARBA" id="ARBA00009418"/>
    </source>
</evidence>
<comment type="subcellular location">
    <subcellularLocation>
        <location evidence="1 6">Nucleus</location>
        <location evidence="1 6">Nucleolus</location>
    </subcellularLocation>
</comment>
<keyword evidence="3 6" id="KW-0690">Ribosome biogenesis</keyword>
<dbReference type="PANTHER" id="PTHR21738:SF0">
    <property type="entry name" value="RIBOSOMAL RNA PROCESSING PROTEIN 36 HOMOLOG"/>
    <property type="match status" value="1"/>
</dbReference>
<evidence type="ECO:0000313" key="9">
    <source>
        <dbReference type="EMBL" id="KAK7792948.1"/>
    </source>
</evidence>
<gene>
    <name evidence="9" type="ORF">R5R35_008086</name>
</gene>
<evidence type="ECO:0000256" key="8">
    <source>
        <dbReference type="SAM" id="MobiDB-lite"/>
    </source>
</evidence>
<keyword evidence="5 6" id="KW-0539">Nucleus</keyword>
<comment type="caution">
    <text evidence="9">The sequence shown here is derived from an EMBL/GenBank/DDBJ whole genome shotgun (WGS) entry which is preliminary data.</text>
</comment>
<dbReference type="InterPro" id="IPR009292">
    <property type="entry name" value="RRP36"/>
</dbReference>
<name>A0AAN9VKG7_9ORTH</name>
<dbReference type="Pfam" id="PF06102">
    <property type="entry name" value="RRP36"/>
    <property type="match status" value="1"/>
</dbReference>
<comment type="function">
    <text evidence="6">Component of the 90S pre-ribosome involved in the maturation of rRNAs. Required for early cleavages of the pre-RNAs in the 40S ribosomal subunit maturation pathway.</text>
</comment>
<comment type="subunit">
    <text evidence="6">Associates with 90S and pre-40S pre-ribosomal particles.</text>
</comment>
<reference evidence="9 10" key="1">
    <citation type="submission" date="2024-03" db="EMBL/GenBank/DDBJ databases">
        <title>The genome assembly and annotation of the cricket Gryllus longicercus Weissman &amp; Gray.</title>
        <authorList>
            <person name="Szrajer S."/>
            <person name="Gray D."/>
            <person name="Ylla G."/>
        </authorList>
    </citation>
    <scope>NUCLEOTIDE SEQUENCE [LARGE SCALE GENOMIC DNA]</scope>
    <source>
        <strain evidence="9">DAG 2021-001</strain>
        <tissue evidence="9">Whole body minus gut</tissue>
    </source>
</reference>
<feature type="coiled-coil region" evidence="7">
    <location>
        <begin position="115"/>
        <end position="201"/>
    </location>
</feature>
<dbReference type="EMBL" id="JAZDUA010000411">
    <property type="protein sequence ID" value="KAK7792948.1"/>
    <property type="molecule type" value="Genomic_DNA"/>
</dbReference>
<sequence>MEDDDPERLLIREKISGMSFEELVNLKKELGGQAYNEAIFGIKKKPCVQKRLNKNRPTEISSKIRPRALAKILSSSSSTSSSAPEARDPRFDHLCGEFDEKRFKTDYSFISDIKAREKGILKKKLKREKDSAKREKLLYLINRIENQERAEHKLNEERKKKNQELEEHIQMLREGKKPRFVNKSEKRVLDLVEQYEDLKKKGKVEKVIEKYRKKNKRKDAKKMNFV</sequence>
<protein>
    <recommendedName>
        <fullName evidence="6">rRNA biogenesis protein RRP36</fullName>
    </recommendedName>
</protein>
<dbReference type="Proteomes" id="UP001378592">
    <property type="component" value="Unassembled WGS sequence"/>
</dbReference>
<evidence type="ECO:0000256" key="6">
    <source>
        <dbReference type="RuleBase" id="RU368027"/>
    </source>
</evidence>
<keyword evidence="10" id="KW-1185">Reference proteome</keyword>
<accession>A0AAN9VKG7</accession>
<dbReference type="AlphaFoldDB" id="A0AAN9VKG7"/>
<keyword evidence="7" id="KW-0175">Coiled coil</keyword>
<evidence type="ECO:0000256" key="3">
    <source>
        <dbReference type="ARBA" id="ARBA00022517"/>
    </source>
</evidence>
<evidence type="ECO:0000256" key="7">
    <source>
        <dbReference type="SAM" id="Coils"/>
    </source>
</evidence>
<proteinExistence type="inferred from homology"/>